<feature type="region of interest" description="Disordered" evidence="1">
    <location>
        <begin position="193"/>
        <end position="240"/>
    </location>
</feature>
<reference evidence="2 3" key="1">
    <citation type="submission" date="2023-05" db="EMBL/GenBank/DDBJ databases">
        <title>A 100% complete, gapless, phased diploid assembly of the Scenedesmus obliquus UTEX 3031 genome.</title>
        <authorList>
            <person name="Biondi T.C."/>
            <person name="Hanschen E.R."/>
            <person name="Kwon T."/>
            <person name="Eng W."/>
            <person name="Kruse C.P.S."/>
            <person name="Koehler S.I."/>
            <person name="Kunde Y."/>
            <person name="Gleasner C.D."/>
            <person name="You Mak K.T."/>
            <person name="Polle J."/>
            <person name="Hovde B.T."/>
            <person name="Starkenburg S.R."/>
        </authorList>
    </citation>
    <scope>NUCLEOTIDE SEQUENCE [LARGE SCALE GENOMIC DNA]</scope>
    <source>
        <strain evidence="2 3">DOE0152z</strain>
    </source>
</reference>
<feature type="region of interest" description="Disordered" evidence="1">
    <location>
        <begin position="23"/>
        <end position="45"/>
    </location>
</feature>
<gene>
    <name evidence="2" type="ORF">OEZ85_000467</name>
</gene>
<accession>A0ABY8UIL8</accession>
<evidence type="ECO:0000313" key="3">
    <source>
        <dbReference type="Proteomes" id="UP001244341"/>
    </source>
</evidence>
<name>A0ABY8UIL8_TETOB</name>
<feature type="compositionally biased region" description="Low complexity" evidence="1">
    <location>
        <begin position="219"/>
        <end position="228"/>
    </location>
</feature>
<protein>
    <recommendedName>
        <fullName evidence="4">Anticodon-binding domain-containing protein</fullName>
    </recommendedName>
</protein>
<dbReference type="EMBL" id="CP126220">
    <property type="protein sequence ID" value="WIA21224.1"/>
    <property type="molecule type" value="Genomic_DNA"/>
</dbReference>
<dbReference type="Proteomes" id="UP001244341">
    <property type="component" value="Chromosome 13b"/>
</dbReference>
<organism evidence="2 3">
    <name type="scientific">Tetradesmus obliquus</name>
    <name type="common">Green alga</name>
    <name type="synonym">Acutodesmus obliquus</name>
    <dbReference type="NCBI Taxonomy" id="3088"/>
    <lineage>
        <taxon>Eukaryota</taxon>
        <taxon>Viridiplantae</taxon>
        <taxon>Chlorophyta</taxon>
        <taxon>core chlorophytes</taxon>
        <taxon>Chlorophyceae</taxon>
        <taxon>CS clade</taxon>
        <taxon>Sphaeropleales</taxon>
        <taxon>Scenedesmaceae</taxon>
        <taxon>Tetradesmus</taxon>
    </lineage>
</organism>
<proteinExistence type="predicted"/>
<keyword evidence="3" id="KW-1185">Reference proteome</keyword>
<evidence type="ECO:0000313" key="2">
    <source>
        <dbReference type="EMBL" id="WIA21224.1"/>
    </source>
</evidence>
<evidence type="ECO:0008006" key="4">
    <source>
        <dbReference type="Google" id="ProtNLM"/>
    </source>
</evidence>
<sequence length="240" mass="24027">MRSLLQPSMRGFGSLASSSTSRAAAAATSTPSSSNASSSSSSGSSSSKRVVKVFRFGVEAAAVQRAVNACGWQERVLQVDAIGQADLLIAVKDTAGGKHQNLTQGERSAKNLGIPFVVVGRRMTKDSLQKALNPFLNEITPAEAAAREAALAKEAERKAFADAFFSSAATAKFSGAPLPAAAAAAAGGSMGRLQQLQQQQARISKTSGAAAAAGGGGSSSSSSSRAVGGAPGSRGNRGPA</sequence>
<evidence type="ECO:0000256" key="1">
    <source>
        <dbReference type="SAM" id="MobiDB-lite"/>
    </source>
</evidence>